<comment type="caution">
    <text evidence="6">The sequence shown here is derived from an EMBL/GenBank/DDBJ whole genome shotgun (WGS) entry which is preliminary data.</text>
</comment>
<organism evidence="6 7">
    <name type="scientific">Tilletia horrida</name>
    <dbReference type="NCBI Taxonomy" id="155126"/>
    <lineage>
        <taxon>Eukaryota</taxon>
        <taxon>Fungi</taxon>
        <taxon>Dikarya</taxon>
        <taxon>Basidiomycota</taxon>
        <taxon>Ustilaginomycotina</taxon>
        <taxon>Exobasidiomycetes</taxon>
        <taxon>Tilletiales</taxon>
        <taxon>Tilletiaceae</taxon>
        <taxon>Tilletia</taxon>
    </lineage>
</organism>
<evidence type="ECO:0000256" key="2">
    <source>
        <dbReference type="ARBA" id="ARBA00022801"/>
    </source>
</evidence>
<feature type="domain" description="Fungal lipase-type" evidence="5">
    <location>
        <begin position="228"/>
        <end position="337"/>
    </location>
</feature>
<keyword evidence="2" id="KW-0378">Hydrolase</keyword>
<reference evidence="6" key="1">
    <citation type="journal article" date="2023" name="PhytoFront">
        <title>Draft Genome Resources of Seven Strains of Tilletia horrida, Causal Agent of Kernel Smut of Rice.</title>
        <authorList>
            <person name="Khanal S."/>
            <person name="Antony Babu S."/>
            <person name="Zhou X.G."/>
        </authorList>
    </citation>
    <scope>NUCLEOTIDE SEQUENCE</scope>
    <source>
        <strain evidence="6">TX3</strain>
    </source>
</reference>
<dbReference type="Proteomes" id="UP001176521">
    <property type="component" value="Unassembled WGS sequence"/>
</dbReference>
<dbReference type="PANTHER" id="PTHR46640:SF1">
    <property type="entry name" value="FUNGAL LIPASE-LIKE DOMAIN-CONTAINING PROTEIN-RELATED"/>
    <property type="match status" value="1"/>
</dbReference>
<protein>
    <recommendedName>
        <fullName evidence="5">Fungal lipase-type domain-containing protein</fullName>
    </recommendedName>
</protein>
<dbReference type="PANTHER" id="PTHR46640">
    <property type="entry name" value="TRIACYLGLYCEROL LIPASE, PUTATIVE (AFU_ORTHOLOGUE AFUA_6G06510)-RELATED"/>
    <property type="match status" value="1"/>
</dbReference>
<evidence type="ECO:0000259" key="5">
    <source>
        <dbReference type="Pfam" id="PF01764"/>
    </source>
</evidence>
<evidence type="ECO:0000256" key="3">
    <source>
        <dbReference type="SAM" id="MobiDB-lite"/>
    </source>
</evidence>
<feature type="signal peptide" evidence="4">
    <location>
        <begin position="1"/>
        <end position="19"/>
    </location>
</feature>
<dbReference type="InterPro" id="IPR002921">
    <property type="entry name" value="Fungal_lipase-type"/>
</dbReference>
<dbReference type="CDD" id="cd00519">
    <property type="entry name" value="Lipase_3"/>
    <property type="match status" value="1"/>
</dbReference>
<dbReference type="Gene3D" id="3.40.50.1820">
    <property type="entry name" value="alpha/beta hydrolase"/>
    <property type="match status" value="2"/>
</dbReference>
<keyword evidence="7" id="KW-1185">Reference proteome</keyword>
<gene>
    <name evidence="6" type="ORF">OC842_006022</name>
</gene>
<dbReference type="Pfam" id="PF01764">
    <property type="entry name" value="Lipase_3"/>
    <property type="match status" value="1"/>
</dbReference>
<name>A0AAN6G820_9BASI</name>
<feature type="region of interest" description="Disordered" evidence="3">
    <location>
        <begin position="402"/>
        <end position="422"/>
    </location>
</feature>
<keyword evidence="1 4" id="KW-0732">Signal</keyword>
<dbReference type="GO" id="GO:0016787">
    <property type="term" value="F:hydrolase activity"/>
    <property type="evidence" value="ECO:0007669"/>
    <property type="project" value="UniProtKB-KW"/>
</dbReference>
<accession>A0AAN6G820</accession>
<evidence type="ECO:0000256" key="4">
    <source>
        <dbReference type="SAM" id="SignalP"/>
    </source>
</evidence>
<dbReference type="InterPro" id="IPR029058">
    <property type="entry name" value="AB_hydrolase_fold"/>
</dbReference>
<evidence type="ECO:0000313" key="7">
    <source>
        <dbReference type="Proteomes" id="UP001176521"/>
    </source>
</evidence>
<sequence>MKLVLPLLALALSPLFVCAAPASERLKDAPVRSKDGPLDLSILEIVPATLDAVLVLGHELLNSSSSELLPPSTSSSGESEFRLVCKDCPTSPISSGLRQSLRDKMVPFAGATYCLSVQAGQWSCGALCDAHPDFEIVSYGGNGGKVPHYYIGWNPTSKEIVIAHEGSDFSQKDTFQNDFTFSGQVIDPRLAKTFHPVAGAQSASDIPVGALALNLPKILIGDSELDYALVHTGFQSTWARSYADIERVILDLLAMHPDTAGILAAGHSLGAAIATLDGIALRGAVPASVEVEVGVFGQPRLGNPIFASLVDRLMRDPDQRFKYHHVVKGTDIVPHLGPLISGYQHSGSEVFIPTEESGPDAAAVLCSGQENTNCAMNPDLKLGTKDHGGPYFGIHLGRDAGTLCNQDQSHRQGGRTNPGRQP</sequence>
<feature type="chain" id="PRO_5043015969" description="Fungal lipase-type domain-containing protein" evidence="4">
    <location>
        <begin position="20"/>
        <end position="422"/>
    </location>
</feature>
<dbReference type="AlphaFoldDB" id="A0AAN6G820"/>
<dbReference type="EMBL" id="JAPDMQ010000488">
    <property type="protein sequence ID" value="KAK0523807.1"/>
    <property type="molecule type" value="Genomic_DNA"/>
</dbReference>
<dbReference type="InterPro" id="IPR051299">
    <property type="entry name" value="AB_hydrolase_lip/est"/>
</dbReference>
<evidence type="ECO:0000313" key="6">
    <source>
        <dbReference type="EMBL" id="KAK0523807.1"/>
    </source>
</evidence>
<proteinExistence type="predicted"/>
<dbReference type="GO" id="GO:0006629">
    <property type="term" value="P:lipid metabolic process"/>
    <property type="evidence" value="ECO:0007669"/>
    <property type="project" value="InterPro"/>
</dbReference>
<evidence type="ECO:0000256" key="1">
    <source>
        <dbReference type="ARBA" id="ARBA00022729"/>
    </source>
</evidence>
<dbReference type="SUPFAM" id="SSF53474">
    <property type="entry name" value="alpha/beta-Hydrolases"/>
    <property type="match status" value="1"/>
</dbReference>